<dbReference type="GO" id="GO:0005737">
    <property type="term" value="C:cytoplasm"/>
    <property type="evidence" value="ECO:0007669"/>
    <property type="project" value="UniProtKB-UniRule"/>
</dbReference>
<name>A0A0G0Z4H5_9BACT</name>
<keyword evidence="9" id="KW-0132">Cell division</keyword>
<evidence type="ECO:0000256" key="1">
    <source>
        <dbReference type="ARBA" id="ARBA00013860"/>
    </source>
</evidence>
<dbReference type="GO" id="GO:0000976">
    <property type="term" value="F:transcription cis-regulatory region binding"/>
    <property type="evidence" value="ECO:0007669"/>
    <property type="project" value="TreeGrafter"/>
</dbReference>
<dbReference type="GO" id="GO:2000143">
    <property type="term" value="P:negative regulation of DNA-templated transcription initiation"/>
    <property type="evidence" value="ECO:0007669"/>
    <property type="project" value="TreeGrafter"/>
</dbReference>
<evidence type="ECO:0000256" key="5">
    <source>
        <dbReference type="ARBA" id="ARBA00023125"/>
    </source>
</evidence>
<dbReference type="InterPro" id="IPR003444">
    <property type="entry name" value="MraZ"/>
</dbReference>
<accession>A0A0G0Z4H5</accession>
<dbReference type="CDD" id="cd16321">
    <property type="entry name" value="MraZ_C"/>
    <property type="match status" value="1"/>
</dbReference>
<comment type="caution">
    <text evidence="9">The sequence shown here is derived from an EMBL/GenBank/DDBJ whole genome shotgun (WGS) entry which is preliminary data.</text>
</comment>
<keyword evidence="5 7" id="KW-0238">DNA-binding</keyword>
<dbReference type="Proteomes" id="UP000033986">
    <property type="component" value="Unassembled WGS sequence"/>
</dbReference>
<sequence>MGKFVDKYAKLWINTMLLGEFKHNLDSKNRLTIPAKLRLELGEKPILTRGLDNCLFIYPHRDWKLFMEKLNKLPLGQAKARNFKRFILSGANEIEIDEMGRILIPEPLKKYSGLKKEAVIVGVGDRIELWSEDVWNKYIAAAEKESGDIAEGLSEFGI</sequence>
<proteinExistence type="inferred from homology"/>
<evidence type="ECO:0000256" key="3">
    <source>
        <dbReference type="ARBA" id="ARBA00022737"/>
    </source>
</evidence>
<evidence type="ECO:0000259" key="8">
    <source>
        <dbReference type="PROSITE" id="PS51740"/>
    </source>
</evidence>
<dbReference type="InterPro" id="IPR037914">
    <property type="entry name" value="SpoVT-AbrB_sf"/>
</dbReference>
<comment type="similarity">
    <text evidence="7">Belongs to the MraZ family.</text>
</comment>
<dbReference type="GO" id="GO:0051301">
    <property type="term" value="P:cell division"/>
    <property type="evidence" value="ECO:0007669"/>
    <property type="project" value="UniProtKB-KW"/>
</dbReference>
<keyword evidence="6 7" id="KW-0804">Transcription</keyword>
<feature type="domain" description="SpoVT-AbrB" evidence="8">
    <location>
        <begin position="20"/>
        <end position="62"/>
    </location>
</feature>
<dbReference type="CDD" id="cd16320">
    <property type="entry name" value="MraZ_N"/>
    <property type="match status" value="1"/>
</dbReference>
<evidence type="ECO:0000256" key="7">
    <source>
        <dbReference type="HAMAP-Rule" id="MF_01008"/>
    </source>
</evidence>
<dbReference type="EMBL" id="LCDB01000030">
    <property type="protein sequence ID" value="KKS43609.1"/>
    <property type="molecule type" value="Genomic_DNA"/>
</dbReference>
<evidence type="ECO:0000256" key="2">
    <source>
        <dbReference type="ARBA" id="ARBA00022490"/>
    </source>
</evidence>
<dbReference type="InterPro" id="IPR035644">
    <property type="entry name" value="MraZ_C"/>
</dbReference>
<dbReference type="InterPro" id="IPR038619">
    <property type="entry name" value="MraZ_sf"/>
</dbReference>
<keyword evidence="3" id="KW-0677">Repeat</keyword>
<comment type="subunit">
    <text evidence="7">Forms oligomers.</text>
</comment>
<evidence type="ECO:0000256" key="4">
    <source>
        <dbReference type="ARBA" id="ARBA00023015"/>
    </source>
</evidence>
<reference evidence="9 10" key="1">
    <citation type="journal article" date="2015" name="Nature">
        <title>rRNA introns, odd ribosomes, and small enigmatic genomes across a large radiation of phyla.</title>
        <authorList>
            <person name="Brown C.T."/>
            <person name="Hug L.A."/>
            <person name="Thomas B.C."/>
            <person name="Sharon I."/>
            <person name="Castelle C.J."/>
            <person name="Singh A."/>
            <person name="Wilkins M.J."/>
            <person name="Williams K.H."/>
            <person name="Banfield J.F."/>
        </authorList>
    </citation>
    <scope>NUCLEOTIDE SEQUENCE [LARGE SCALE GENOMIC DNA]</scope>
</reference>
<protein>
    <recommendedName>
        <fullName evidence="1 7">Transcriptional regulator MraZ</fullName>
    </recommendedName>
</protein>
<keyword evidence="2 7" id="KW-0963">Cytoplasm</keyword>
<evidence type="ECO:0000313" key="10">
    <source>
        <dbReference type="Proteomes" id="UP000033986"/>
    </source>
</evidence>
<dbReference type="InterPro" id="IPR020603">
    <property type="entry name" value="MraZ_dom"/>
</dbReference>
<dbReference type="PANTHER" id="PTHR34701:SF1">
    <property type="entry name" value="TRANSCRIPTIONAL REGULATOR MRAZ"/>
    <property type="match status" value="1"/>
</dbReference>
<keyword evidence="4 7" id="KW-0805">Transcription regulation</keyword>
<dbReference type="PANTHER" id="PTHR34701">
    <property type="entry name" value="TRANSCRIPTIONAL REGULATOR MRAZ"/>
    <property type="match status" value="1"/>
</dbReference>
<dbReference type="PROSITE" id="PS51740">
    <property type="entry name" value="SPOVT_ABRB"/>
    <property type="match status" value="2"/>
</dbReference>
<dbReference type="Gene3D" id="3.40.1550.20">
    <property type="entry name" value="Transcriptional regulator MraZ domain"/>
    <property type="match status" value="1"/>
</dbReference>
<organism evidence="9 10">
    <name type="scientific">Candidatus Azambacteria bacterium GW2011_GWB1_42_17</name>
    <dbReference type="NCBI Taxonomy" id="1618615"/>
    <lineage>
        <taxon>Bacteria</taxon>
        <taxon>Candidatus Azamiibacteriota</taxon>
    </lineage>
</organism>
<dbReference type="HAMAP" id="MF_01008">
    <property type="entry name" value="MraZ"/>
    <property type="match status" value="1"/>
</dbReference>
<evidence type="ECO:0000313" key="9">
    <source>
        <dbReference type="EMBL" id="KKS43609.1"/>
    </source>
</evidence>
<evidence type="ECO:0000256" key="6">
    <source>
        <dbReference type="ARBA" id="ARBA00023163"/>
    </source>
</evidence>
<comment type="subcellular location">
    <subcellularLocation>
        <location evidence="7">Cytoplasm</location>
        <location evidence="7">Nucleoid</location>
    </subcellularLocation>
</comment>
<dbReference type="GO" id="GO:0009295">
    <property type="term" value="C:nucleoid"/>
    <property type="evidence" value="ECO:0007669"/>
    <property type="project" value="UniProtKB-SubCell"/>
</dbReference>
<dbReference type="PATRIC" id="fig|1618615.3.peg.590"/>
<dbReference type="NCBIfam" id="TIGR00242">
    <property type="entry name" value="division/cell wall cluster transcriptional repressor MraZ"/>
    <property type="match status" value="1"/>
</dbReference>
<dbReference type="SUPFAM" id="SSF89447">
    <property type="entry name" value="AbrB/MazE/MraZ-like"/>
    <property type="match status" value="1"/>
</dbReference>
<dbReference type="Pfam" id="PF02381">
    <property type="entry name" value="MraZ"/>
    <property type="match status" value="2"/>
</dbReference>
<dbReference type="AlphaFoldDB" id="A0A0G0Z4H5"/>
<keyword evidence="9" id="KW-0131">Cell cycle</keyword>
<feature type="domain" description="SpoVT-AbrB" evidence="8">
    <location>
        <begin position="91"/>
        <end position="134"/>
    </location>
</feature>
<dbReference type="InterPro" id="IPR007159">
    <property type="entry name" value="SpoVT-AbrB_dom"/>
</dbReference>
<gene>
    <name evidence="7" type="primary">mraZ</name>
    <name evidence="9" type="ORF">UV07_C0030G0004</name>
</gene>
<dbReference type="InterPro" id="IPR035642">
    <property type="entry name" value="MraZ_N"/>
</dbReference>
<dbReference type="GO" id="GO:0003700">
    <property type="term" value="F:DNA-binding transcription factor activity"/>
    <property type="evidence" value="ECO:0007669"/>
    <property type="project" value="UniProtKB-UniRule"/>
</dbReference>